<evidence type="ECO:0000256" key="1">
    <source>
        <dbReference type="ARBA" id="ARBA00004496"/>
    </source>
</evidence>
<name>A0A7R9A110_9CRUS</name>
<keyword evidence="6" id="KW-0238">DNA-binding</keyword>
<dbReference type="FunFam" id="1.10.10.10:FF:000005">
    <property type="entry name" value="Two-component system response regulator"/>
    <property type="match status" value="1"/>
</dbReference>
<keyword evidence="7" id="KW-0804">Transcription</keyword>
<dbReference type="GO" id="GO:0000156">
    <property type="term" value="F:phosphorelay response regulator activity"/>
    <property type="evidence" value="ECO:0007669"/>
    <property type="project" value="TreeGrafter"/>
</dbReference>
<dbReference type="AlphaFoldDB" id="A0A7R9A110"/>
<dbReference type="InterPro" id="IPR001867">
    <property type="entry name" value="OmpR/PhoB-type_DNA-bd"/>
</dbReference>
<reference evidence="8" key="1">
    <citation type="submission" date="2020-11" db="EMBL/GenBank/DDBJ databases">
        <authorList>
            <person name="Tran Van P."/>
        </authorList>
    </citation>
    <scope>NUCLEOTIDE SEQUENCE</scope>
</reference>
<evidence type="ECO:0000313" key="8">
    <source>
        <dbReference type="EMBL" id="CAD7239290.1"/>
    </source>
</evidence>
<dbReference type="GO" id="GO:0000976">
    <property type="term" value="F:transcription cis-regulatory region binding"/>
    <property type="evidence" value="ECO:0007669"/>
    <property type="project" value="TreeGrafter"/>
</dbReference>
<dbReference type="InterPro" id="IPR039420">
    <property type="entry name" value="WalR-like"/>
</dbReference>
<comment type="subcellular location">
    <subcellularLocation>
        <location evidence="1">Cytoplasm</location>
    </subcellularLocation>
</comment>
<evidence type="ECO:0000256" key="4">
    <source>
        <dbReference type="ARBA" id="ARBA00023012"/>
    </source>
</evidence>
<dbReference type="Gene3D" id="1.10.10.10">
    <property type="entry name" value="Winged helix-like DNA-binding domain superfamily/Winged helix DNA-binding domain"/>
    <property type="match status" value="1"/>
</dbReference>
<evidence type="ECO:0000256" key="6">
    <source>
        <dbReference type="ARBA" id="ARBA00023125"/>
    </source>
</evidence>
<dbReference type="GO" id="GO:0005829">
    <property type="term" value="C:cytosol"/>
    <property type="evidence" value="ECO:0007669"/>
    <property type="project" value="TreeGrafter"/>
</dbReference>
<dbReference type="Pfam" id="PF00486">
    <property type="entry name" value="Trans_reg_C"/>
    <property type="match status" value="1"/>
</dbReference>
<protein>
    <submittedName>
        <fullName evidence="8">Uncharacterized protein</fullName>
    </submittedName>
</protein>
<keyword evidence="3" id="KW-0597">Phosphoprotein</keyword>
<dbReference type="PROSITE" id="PS51755">
    <property type="entry name" value="OMPR_PHOB"/>
    <property type="match status" value="1"/>
</dbReference>
<dbReference type="GO" id="GO:0006355">
    <property type="term" value="P:regulation of DNA-templated transcription"/>
    <property type="evidence" value="ECO:0007669"/>
    <property type="project" value="InterPro"/>
</dbReference>
<dbReference type="GO" id="GO:0032993">
    <property type="term" value="C:protein-DNA complex"/>
    <property type="evidence" value="ECO:0007669"/>
    <property type="project" value="TreeGrafter"/>
</dbReference>
<organism evidence="8">
    <name type="scientific">Cyprideis torosa</name>
    <dbReference type="NCBI Taxonomy" id="163714"/>
    <lineage>
        <taxon>Eukaryota</taxon>
        <taxon>Metazoa</taxon>
        <taxon>Ecdysozoa</taxon>
        <taxon>Arthropoda</taxon>
        <taxon>Crustacea</taxon>
        <taxon>Oligostraca</taxon>
        <taxon>Ostracoda</taxon>
        <taxon>Podocopa</taxon>
        <taxon>Podocopida</taxon>
        <taxon>Cytherocopina</taxon>
        <taxon>Cytheroidea</taxon>
        <taxon>Cytherideidae</taxon>
        <taxon>Cyprideis</taxon>
    </lineage>
</organism>
<dbReference type="CDD" id="cd00383">
    <property type="entry name" value="trans_reg_C"/>
    <property type="match status" value="1"/>
</dbReference>
<accession>A0A7R9A110</accession>
<dbReference type="PANTHER" id="PTHR48111">
    <property type="entry name" value="REGULATOR OF RPOS"/>
    <property type="match status" value="1"/>
</dbReference>
<gene>
    <name evidence="8" type="ORF">CTOB1V02_LOCUS17105</name>
</gene>
<dbReference type="SUPFAM" id="SSF46894">
    <property type="entry name" value="C-terminal effector domain of the bipartite response regulators"/>
    <property type="match status" value="1"/>
</dbReference>
<keyword evidence="4" id="KW-0902">Two-component regulatory system</keyword>
<keyword evidence="5" id="KW-0805">Transcription regulation</keyword>
<keyword evidence="2" id="KW-0963">Cytoplasm</keyword>
<evidence type="ECO:0000256" key="5">
    <source>
        <dbReference type="ARBA" id="ARBA00023015"/>
    </source>
</evidence>
<sequence length="118" mass="13143">MGELCARLRALIRRANGNTSPLISTGELVLDPSKHSLTYQGNDVDLSPREFALLQALMLSAGKVLSRAHLEEHLYAWGQEVESNAVEVYIHHLRKKLHPSLIQTIRGVGYVIPEPKAH</sequence>
<proteinExistence type="predicted"/>
<dbReference type="PANTHER" id="PTHR48111:SF35">
    <property type="entry name" value="TRANSCRIPTIONAL REGULATORY PROTEIN QSEB"/>
    <property type="match status" value="1"/>
</dbReference>
<evidence type="ECO:0000256" key="7">
    <source>
        <dbReference type="ARBA" id="ARBA00023163"/>
    </source>
</evidence>
<dbReference type="OrthoDB" id="10061308at2759"/>
<dbReference type="InterPro" id="IPR016032">
    <property type="entry name" value="Sig_transdc_resp-reg_C-effctor"/>
</dbReference>
<evidence type="ECO:0000256" key="3">
    <source>
        <dbReference type="ARBA" id="ARBA00022553"/>
    </source>
</evidence>
<dbReference type="SMART" id="SM00862">
    <property type="entry name" value="Trans_reg_C"/>
    <property type="match status" value="1"/>
</dbReference>
<dbReference type="EMBL" id="OB720953">
    <property type="protein sequence ID" value="CAD7239290.1"/>
    <property type="molecule type" value="Genomic_DNA"/>
</dbReference>
<dbReference type="InterPro" id="IPR036388">
    <property type="entry name" value="WH-like_DNA-bd_sf"/>
</dbReference>
<evidence type="ECO:0000256" key="2">
    <source>
        <dbReference type="ARBA" id="ARBA00022490"/>
    </source>
</evidence>